<feature type="domain" description="Ig-like" evidence="3">
    <location>
        <begin position="980"/>
        <end position="1066"/>
    </location>
</feature>
<feature type="compositionally biased region" description="Low complexity" evidence="2">
    <location>
        <begin position="261"/>
        <end position="273"/>
    </location>
</feature>
<keyword evidence="6" id="KW-1185">Reference proteome</keyword>
<feature type="compositionally biased region" description="Basic residues" evidence="2">
    <location>
        <begin position="220"/>
        <end position="229"/>
    </location>
</feature>
<accession>A0ABN8MXH2</accession>
<feature type="compositionally biased region" description="Polar residues" evidence="2">
    <location>
        <begin position="288"/>
        <end position="304"/>
    </location>
</feature>
<feature type="compositionally biased region" description="Polar residues" evidence="2">
    <location>
        <begin position="773"/>
        <end position="785"/>
    </location>
</feature>
<dbReference type="SUPFAM" id="SSF56496">
    <property type="entry name" value="Fibrinogen C-terminal domain-like"/>
    <property type="match status" value="2"/>
</dbReference>
<feature type="region of interest" description="Disordered" evidence="2">
    <location>
        <begin position="211"/>
        <end position="304"/>
    </location>
</feature>
<evidence type="ECO:0000259" key="3">
    <source>
        <dbReference type="PROSITE" id="PS50835"/>
    </source>
</evidence>
<feature type="compositionally biased region" description="Polar residues" evidence="2">
    <location>
        <begin position="886"/>
        <end position="897"/>
    </location>
</feature>
<evidence type="ECO:0000259" key="4">
    <source>
        <dbReference type="PROSITE" id="PS51406"/>
    </source>
</evidence>
<feature type="region of interest" description="Disordered" evidence="2">
    <location>
        <begin position="809"/>
        <end position="897"/>
    </location>
</feature>
<dbReference type="SMART" id="SM00408">
    <property type="entry name" value="IGc2"/>
    <property type="match status" value="6"/>
</dbReference>
<sequence length="1356" mass="146696">MFPDFSSLSPSSVTNLSDFLNHYYLSLACSICYSRETLNSLCSVSALLLSVACCMALIHVELRIQEHHRLISHSVTVCDQMETQILRKVQQNYERWQVTRVDGIKGHLQGRNVLMWIKNVTNFGRFCNLNIPCLRINITVIFMSSSSALVGKLENRCFCLGEYENVNSRQKRASPANSRTKSVQTESQVKLLIKEELRVLQNQFCAKDEKLCRSGPKGNAGRRGRHGFRGRPGPPGKPGPEGPPGKHGPVGPPGPVGIKGDLGVPGVPGLMGPRSPPGQKGTKGEPGQSITAPSGLQGPVETTVNQSQTAILKCSADGNPTPQITWSKMNSRLPVGRHKVESSGALNLKDVRPEDEGVYSCQAKNLLGSVNASANSLYSVIGPQLSLSSNRLMAEEKQNVTMACTATGQPSPRITWSKAVGSLPGGRIKMQDGTMKIYSVTKKDGGTYICKAKNILGSSIATAQLIVYTPLRFKVRPPQEVTPVVGSTVRLPCVAASELSTTLAWTMDGVRVLPVNARVLQNDTLVIENIKKTHRGSYTCRASNVLATIEAKVKINFLGRAASCSVIKKYVSSVSGNYVIDPDGEGGLAPFTVFCDMTDKSGVGVTVISHDSESRTHVDGCNPGCYSRDIRYTGASLSQLASLTRVSSHCEQFIKYECYQTMFLTLGYAWWVSRDSSKMMYWGGASPGSTLLLSVACCMALIHVELRIQEHHRLISHSVTVCDQMETQILRKVQQNYERWQVMKVDDIKGHLQGTNGLGEYENVNSRQKRVSPANSRTKSVQTESQVKLLIKEELRVLQNQFCAKDEKLCRSGPKGNAGRRRRPGFRGRPGSPGKPGPEGPPGKHGPVGPPGPVGIKGDLGVPGVPGPMGPRGPPGQKGTKGKPGQSITAPSLLQSPVETTVNQSQTAILKCSADGNPTPQITWSKMNSRLPVGRNKVESSGALILTDVRPEDEGVYSCEAKNLLGSVNASAKLTIQFGPQLSLSSNRLMAEEQQNVTMACTATGQPSPKITWSKAVGILPGDRIKVQDGTMKIYSVTKKDAGVYICKAENILGSATATTLVMVFSPLRFKGRPPQEVTPVIGYTVHLPCLAESDLSPTTYWRKEGKSLLSLDSNVLSNGTLVLQNIKKSHEGSYICRASNALATVEAKVKINSPVMATSCSVIKRYASSVSGSYVIDPDGEGGLAPFTVFCDMTDKSGVGMTVISHNSESRIHVSGCDSAGCYSRDIHYTGASLSQLASLTRVSSHCEQFIRYECYHSRVFRSGYAWWVSRDSVKMTYWGGALPGSGKCACGMTNSCADSSYGCNCDKNDNVWREDSGLLTDKTKLPVKQLRFGDVSSPEEGYHTLGKLKCFDIA</sequence>
<evidence type="ECO:0000256" key="2">
    <source>
        <dbReference type="SAM" id="MobiDB-lite"/>
    </source>
</evidence>
<evidence type="ECO:0000313" key="5">
    <source>
        <dbReference type="EMBL" id="CAH3036560.1"/>
    </source>
</evidence>
<comment type="caution">
    <text evidence="5">The sequence shown here is derived from an EMBL/GenBank/DDBJ whole genome shotgun (WGS) entry which is preliminary data.</text>
</comment>
<reference evidence="5 6" key="1">
    <citation type="submission" date="2022-05" db="EMBL/GenBank/DDBJ databases">
        <authorList>
            <consortium name="Genoscope - CEA"/>
            <person name="William W."/>
        </authorList>
    </citation>
    <scope>NUCLEOTIDE SEQUENCE [LARGE SCALE GENOMIC DNA]</scope>
</reference>
<dbReference type="InterPro" id="IPR013106">
    <property type="entry name" value="Ig_V-set"/>
</dbReference>
<dbReference type="PROSITE" id="PS50835">
    <property type="entry name" value="IG_LIKE"/>
    <property type="match status" value="6"/>
</dbReference>
<dbReference type="PANTHER" id="PTHR10075:SF103">
    <property type="entry name" value="ROUNDABOUT HOMOLOG 4"/>
    <property type="match status" value="1"/>
</dbReference>
<dbReference type="PROSITE" id="PS51406">
    <property type="entry name" value="FIBRINOGEN_C_2"/>
    <property type="match status" value="1"/>
</dbReference>
<gene>
    <name evidence="5" type="ORF">PLOB_00031048</name>
</gene>
<feature type="domain" description="Ig-like" evidence="3">
    <location>
        <begin position="293"/>
        <end position="379"/>
    </location>
</feature>
<protein>
    <submittedName>
        <fullName evidence="5">Uncharacterized protein</fullName>
    </submittedName>
</protein>
<feature type="compositionally biased region" description="Pro residues" evidence="2">
    <location>
        <begin position="865"/>
        <end position="874"/>
    </location>
</feature>
<dbReference type="InterPro" id="IPR002181">
    <property type="entry name" value="Fibrinogen_a/b/g_C_dom"/>
</dbReference>
<dbReference type="Proteomes" id="UP001159405">
    <property type="component" value="Unassembled WGS sequence"/>
</dbReference>
<dbReference type="InterPro" id="IPR007110">
    <property type="entry name" value="Ig-like_dom"/>
</dbReference>
<dbReference type="InterPro" id="IPR036056">
    <property type="entry name" value="Fibrinogen-like_C"/>
</dbReference>
<dbReference type="SUPFAM" id="SSF48726">
    <property type="entry name" value="Immunoglobulin"/>
    <property type="match status" value="6"/>
</dbReference>
<feature type="compositionally biased region" description="Pro residues" evidence="2">
    <location>
        <begin position="232"/>
        <end position="243"/>
    </location>
</feature>
<feature type="domain" description="Ig-like" evidence="3">
    <location>
        <begin position="470"/>
        <end position="556"/>
    </location>
</feature>
<dbReference type="PANTHER" id="PTHR10075">
    <property type="entry name" value="BASIGIN RELATED"/>
    <property type="match status" value="1"/>
</dbReference>
<dbReference type="Pfam" id="PF07679">
    <property type="entry name" value="I-set"/>
    <property type="match status" value="2"/>
</dbReference>
<dbReference type="InterPro" id="IPR003599">
    <property type="entry name" value="Ig_sub"/>
</dbReference>
<dbReference type="EMBL" id="CALNXK010000004">
    <property type="protein sequence ID" value="CAH3036560.1"/>
    <property type="molecule type" value="Genomic_DNA"/>
</dbReference>
<dbReference type="SMART" id="SM00409">
    <property type="entry name" value="IG"/>
    <property type="match status" value="6"/>
</dbReference>
<feature type="region of interest" description="Disordered" evidence="2">
    <location>
        <begin position="756"/>
        <end position="785"/>
    </location>
</feature>
<evidence type="ECO:0000313" key="6">
    <source>
        <dbReference type="Proteomes" id="UP001159405"/>
    </source>
</evidence>
<dbReference type="Pfam" id="PF13927">
    <property type="entry name" value="Ig_3"/>
    <property type="match status" value="4"/>
</dbReference>
<dbReference type="SMART" id="SM00406">
    <property type="entry name" value="IGv"/>
    <property type="match status" value="4"/>
</dbReference>
<dbReference type="Pfam" id="PF01391">
    <property type="entry name" value="Collagen"/>
    <property type="match status" value="2"/>
</dbReference>
<dbReference type="Gene3D" id="2.60.40.10">
    <property type="entry name" value="Immunoglobulins"/>
    <property type="match status" value="6"/>
</dbReference>
<feature type="domain" description="Ig-like" evidence="3">
    <location>
        <begin position="891"/>
        <end position="975"/>
    </location>
</feature>
<dbReference type="InterPro" id="IPR036179">
    <property type="entry name" value="Ig-like_dom_sf"/>
</dbReference>
<dbReference type="Gene3D" id="2.60.120.1000">
    <property type="match status" value="2"/>
</dbReference>
<feature type="domain" description="Fibrinogen C-terminal" evidence="4">
    <location>
        <begin position="1152"/>
        <end position="1207"/>
    </location>
</feature>
<evidence type="ECO:0000256" key="1">
    <source>
        <dbReference type="ARBA" id="ARBA00023319"/>
    </source>
</evidence>
<feature type="domain" description="Ig-like" evidence="3">
    <location>
        <begin position="1067"/>
        <end position="1153"/>
    </location>
</feature>
<organism evidence="5 6">
    <name type="scientific">Porites lobata</name>
    <dbReference type="NCBI Taxonomy" id="104759"/>
    <lineage>
        <taxon>Eukaryota</taxon>
        <taxon>Metazoa</taxon>
        <taxon>Cnidaria</taxon>
        <taxon>Anthozoa</taxon>
        <taxon>Hexacorallia</taxon>
        <taxon>Scleractinia</taxon>
        <taxon>Fungiina</taxon>
        <taxon>Poritidae</taxon>
        <taxon>Porites</taxon>
    </lineage>
</organism>
<name>A0ABN8MXH2_9CNID</name>
<proteinExistence type="predicted"/>
<keyword evidence="1" id="KW-0393">Immunoglobulin domain</keyword>
<dbReference type="NCBIfam" id="NF040941">
    <property type="entry name" value="GGGWT_bact"/>
    <property type="match status" value="2"/>
</dbReference>
<dbReference type="InterPro" id="IPR003598">
    <property type="entry name" value="Ig_sub2"/>
</dbReference>
<feature type="domain" description="Ig-like" evidence="3">
    <location>
        <begin position="383"/>
        <end position="468"/>
    </location>
</feature>
<dbReference type="InterPro" id="IPR008160">
    <property type="entry name" value="Collagen"/>
</dbReference>
<dbReference type="InterPro" id="IPR013098">
    <property type="entry name" value="Ig_I-set"/>
</dbReference>
<dbReference type="InterPro" id="IPR013783">
    <property type="entry name" value="Ig-like_fold"/>
</dbReference>